<evidence type="ECO:0000313" key="2">
    <source>
        <dbReference type="Proteomes" id="UP000694843"/>
    </source>
</evidence>
<dbReference type="OrthoDB" id="10674768at2759"/>
<dbReference type="AlphaFoldDB" id="A0A8B7N936"/>
<evidence type="ECO:0000313" key="3">
    <source>
        <dbReference type="RefSeq" id="XP_018010351.1"/>
    </source>
</evidence>
<dbReference type="KEGG" id="hazt:108667792"/>
<name>A0A8B7N936_HYAAZ</name>
<dbReference type="Proteomes" id="UP000694843">
    <property type="component" value="Unplaced"/>
</dbReference>
<evidence type="ECO:0000256" key="1">
    <source>
        <dbReference type="SAM" id="MobiDB-lite"/>
    </source>
</evidence>
<reference evidence="3" key="1">
    <citation type="submission" date="2025-08" db="UniProtKB">
        <authorList>
            <consortium name="RefSeq"/>
        </authorList>
    </citation>
    <scope>IDENTIFICATION</scope>
    <source>
        <tissue evidence="3">Whole organism</tissue>
    </source>
</reference>
<dbReference type="RefSeq" id="XP_018010351.1">
    <property type="nucleotide sequence ID" value="XM_018154862.2"/>
</dbReference>
<organism evidence="2 3">
    <name type="scientific">Hyalella azteca</name>
    <name type="common">Amphipod</name>
    <dbReference type="NCBI Taxonomy" id="294128"/>
    <lineage>
        <taxon>Eukaryota</taxon>
        <taxon>Metazoa</taxon>
        <taxon>Ecdysozoa</taxon>
        <taxon>Arthropoda</taxon>
        <taxon>Crustacea</taxon>
        <taxon>Multicrustacea</taxon>
        <taxon>Malacostraca</taxon>
        <taxon>Eumalacostraca</taxon>
        <taxon>Peracarida</taxon>
        <taxon>Amphipoda</taxon>
        <taxon>Senticaudata</taxon>
        <taxon>Talitrida</taxon>
        <taxon>Talitroidea</taxon>
        <taxon>Hyalellidae</taxon>
        <taxon>Hyalella</taxon>
    </lineage>
</organism>
<proteinExistence type="predicted"/>
<dbReference type="GeneID" id="108667792"/>
<accession>A0A8B7N936</accession>
<gene>
    <name evidence="3" type="primary">LOC108667792</name>
</gene>
<protein>
    <submittedName>
        <fullName evidence="3">Uncharacterized protein LOC108667792</fullName>
    </submittedName>
</protein>
<keyword evidence="2" id="KW-1185">Reference proteome</keyword>
<feature type="compositionally biased region" description="Basic and acidic residues" evidence="1">
    <location>
        <begin position="934"/>
        <end position="947"/>
    </location>
</feature>
<feature type="region of interest" description="Disordered" evidence="1">
    <location>
        <begin position="925"/>
        <end position="947"/>
    </location>
</feature>
<sequence>MAEFPEVQANEDLWSLVRESPMLDDDCFLLVVRGLNMQQLVYPLLSSLPTQISLSLLSEALNNSGTAAPGQLSLITELCRTVLFKMCTVECSDDFSILNKLKIWLDKMVQLFVVKNPKTSGYALLHMFELLHLTLKVVTKQDLEKPCSSPIYIPLQGIFRVHNHQSYERHAPEFISTLLDTCAFLMRNCEALIEKIDVETWMQWTEVDWSPSLYCVESKGVDVISLQRLIAFSAHCILKISSLTSKESDGTLAVINAAFLEQKALMGFIRQVAIDANHDPDLELPLTEILEILRVDAYSCSEVASVQSNKRKEKLLRVVIETSNQLSFFASNDAADIILENASSLSASQIEHLLNSFMLHFLQLQDPQRWQKVLLELCRSLDAHALRRATMTALQRNPVSRDWLSTPEFGAHVTALCNILAIDSVVAGGDSCQARECWWTCVQRPHATVTRLVLHAVAATGVAAAVAAALDYLAPLCRARHDSEGTTSNLTSAIGNSLKNLSSSSETSAQHEAFIKFFDNLCAATAEKQSNSSALIISEVTTEVLLPGLRWQPSDKEDVASALPSLVVPIAMLQSLLRHCPEEFFSGLPANEAVSLTLFLATSLQNCRALLSAIYSRDDSVSKNLTTNGRLAADDKICNGYDHSTSNEVSIDFNGSKNTDTAVWISSELSSSQTLLVLKHLSELKELLSIIAVHLATSEEHVHASELLLKYFQPHSKNFSYSCMVILRPIFATTQALNLKIFLPHTKTAQLIEVIQSASTRCATTVPQLSDFNLWSREEWLHSLCQILPEASADEWNTIASILTRIQVPKQGDESCESEVGALILLWDALQLLLRQPFINVTLFFKNFTSAATQILRWECAKLTGGKQLLMLCQTFLWWCQQSSGINSTMAALGTAHTVLLLLRILELVRELVVGGKISNGKPCEQISKKTGKKSTDNTMQRKDDRERVNSNDFIQNSQVSSLKVVPKEEARKLISMLVVPLVKYFGDDDNTALLATHLAVVLET</sequence>